<dbReference type="PANTHER" id="PTHR10434">
    <property type="entry name" value="1-ACYL-SN-GLYCEROL-3-PHOSPHATE ACYLTRANSFERASE"/>
    <property type="match status" value="1"/>
</dbReference>
<evidence type="ECO:0000313" key="6">
    <source>
        <dbReference type="EMBL" id="RQX11432.1"/>
    </source>
</evidence>
<dbReference type="SUPFAM" id="SSF69593">
    <property type="entry name" value="Glycerol-3-phosphate (1)-acyltransferase"/>
    <property type="match status" value="1"/>
</dbReference>
<reference evidence="5 8" key="2">
    <citation type="submission" date="2020-11" db="EMBL/GenBank/DDBJ databases">
        <title>Sequencing the genomes of 1000 actinobacteria strains.</title>
        <authorList>
            <person name="Klenk H.-P."/>
        </authorList>
    </citation>
    <scope>NUCLEOTIDE SEQUENCE [LARGE SCALE GENOMIC DNA]</scope>
    <source>
        <strain evidence="5 8">DSM 101692</strain>
    </source>
</reference>
<reference evidence="6 7" key="1">
    <citation type="submission" date="2018-04" db="EMBL/GenBank/DDBJ databases">
        <title>Micromonosporas from Atacama Desert.</title>
        <authorList>
            <person name="Carro L."/>
            <person name="Klenk H.-P."/>
            <person name="Goodfellow M."/>
        </authorList>
    </citation>
    <scope>NUCLEOTIDE SEQUENCE [LARGE SCALE GENOMIC DNA]</scope>
    <source>
        <strain evidence="6 7">LB19</strain>
    </source>
</reference>
<evidence type="ECO:0000256" key="1">
    <source>
        <dbReference type="ARBA" id="ARBA00022679"/>
    </source>
</evidence>
<name>A0A3N9XEY0_9ACTN</name>
<protein>
    <submittedName>
        <fullName evidence="6">1-acyl-sn-glycerol-3-phosphate acyltransferase</fullName>
    </submittedName>
</protein>
<dbReference type="InterPro" id="IPR002123">
    <property type="entry name" value="Plipid/glycerol_acylTrfase"/>
</dbReference>
<dbReference type="Pfam" id="PF01553">
    <property type="entry name" value="Acyltransferase"/>
    <property type="match status" value="1"/>
</dbReference>
<dbReference type="EMBL" id="JADOTX010000001">
    <property type="protein sequence ID" value="MBG6064698.1"/>
    <property type="molecule type" value="Genomic_DNA"/>
</dbReference>
<proteinExistence type="predicted"/>
<dbReference type="CDD" id="cd07989">
    <property type="entry name" value="LPLAT_AGPAT-like"/>
    <property type="match status" value="1"/>
</dbReference>
<dbReference type="SMART" id="SM00563">
    <property type="entry name" value="PlsC"/>
    <property type="match status" value="1"/>
</dbReference>
<keyword evidence="8" id="KW-1185">Reference proteome</keyword>
<gene>
    <name evidence="6" type="ORF">DDE19_30840</name>
    <name evidence="5" type="ORF">IW248_000985</name>
</gene>
<accession>A0A3N9XEY0</accession>
<dbReference type="GO" id="GO:0003841">
    <property type="term" value="F:1-acylglycerol-3-phosphate O-acyltransferase activity"/>
    <property type="evidence" value="ECO:0007669"/>
    <property type="project" value="TreeGrafter"/>
</dbReference>
<organism evidence="6 7">
    <name type="scientific">Micromonospora ureilytica</name>
    <dbReference type="NCBI Taxonomy" id="709868"/>
    <lineage>
        <taxon>Bacteria</taxon>
        <taxon>Bacillati</taxon>
        <taxon>Actinomycetota</taxon>
        <taxon>Actinomycetes</taxon>
        <taxon>Micromonosporales</taxon>
        <taxon>Micromonosporaceae</taxon>
        <taxon>Micromonospora</taxon>
    </lineage>
</organism>
<feature type="domain" description="Phospholipid/glycerol acyltransferase" evidence="4">
    <location>
        <begin position="85"/>
        <end position="202"/>
    </location>
</feature>
<feature type="region of interest" description="Disordered" evidence="3">
    <location>
        <begin position="289"/>
        <end position="308"/>
    </location>
</feature>
<evidence type="ECO:0000313" key="7">
    <source>
        <dbReference type="Proteomes" id="UP000278981"/>
    </source>
</evidence>
<dbReference type="Proteomes" id="UP000614915">
    <property type="component" value="Unassembled WGS sequence"/>
</dbReference>
<dbReference type="EMBL" id="QDGB01000371">
    <property type="protein sequence ID" value="RQX11432.1"/>
    <property type="molecule type" value="Genomic_DNA"/>
</dbReference>
<evidence type="ECO:0000256" key="3">
    <source>
        <dbReference type="SAM" id="MobiDB-lite"/>
    </source>
</evidence>
<dbReference type="GO" id="GO:0006654">
    <property type="term" value="P:phosphatidic acid biosynthetic process"/>
    <property type="evidence" value="ECO:0007669"/>
    <property type="project" value="TreeGrafter"/>
</dbReference>
<comment type="caution">
    <text evidence="6">The sequence shown here is derived from an EMBL/GenBank/DDBJ whole genome shotgun (WGS) entry which is preliminary data.</text>
</comment>
<dbReference type="OrthoDB" id="9808424at2"/>
<evidence type="ECO:0000256" key="2">
    <source>
        <dbReference type="ARBA" id="ARBA00023315"/>
    </source>
</evidence>
<sequence length="308" mass="34709">MRLIDEVRLLRGRRDWRGRATTPRSAEPYEIRRERSEFPTDWARTRAARAVRFGLQRGVLKSVAWTQTHPVVRGTEYLDGLQGPAVFVSNHASHLDTPLILGSVPRRFARRLAVGAAADYFFDARWRAVVTSLVFNAFPIERQGDQRLRSRATKLLADGWSLLLFPEGSRSADGWMTGMRLGAAHLCCTHGVPAVPVALRGTFGAMPRGRNWPMPGRRTVVVRYGRPLWPREGEGARAFHERMSAAVGRLWVEEEVGWYRSLRTPPAVAVASTAGPQAADWRRMWESTRPLPAADGRPARRIWPTSRS</sequence>
<evidence type="ECO:0000313" key="5">
    <source>
        <dbReference type="EMBL" id="MBG6064698.1"/>
    </source>
</evidence>
<dbReference type="RefSeq" id="WP_124822760.1">
    <property type="nucleotide sequence ID" value="NZ_CP108567.1"/>
</dbReference>
<evidence type="ECO:0000259" key="4">
    <source>
        <dbReference type="SMART" id="SM00563"/>
    </source>
</evidence>
<dbReference type="Proteomes" id="UP000278981">
    <property type="component" value="Unassembled WGS sequence"/>
</dbReference>
<evidence type="ECO:0000313" key="8">
    <source>
        <dbReference type="Proteomes" id="UP000614915"/>
    </source>
</evidence>
<dbReference type="AlphaFoldDB" id="A0A3N9XEY0"/>
<keyword evidence="2 6" id="KW-0012">Acyltransferase</keyword>
<dbReference type="PANTHER" id="PTHR10434:SF11">
    <property type="entry name" value="1-ACYL-SN-GLYCEROL-3-PHOSPHATE ACYLTRANSFERASE"/>
    <property type="match status" value="1"/>
</dbReference>
<keyword evidence="1 6" id="KW-0808">Transferase</keyword>